<dbReference type="Proteomes" id="UP000595140">
    <property type="component" value="Unassembled WGS sequence"/>
</dbReference>
<dbReference type="AlphaFoldDB" id="A0A484MJ89"/>
<proteinExistence type="predicted"/>
<feature type="region of interest" description="Disordered" evidence="1">
    <location>
        <begin position="101"/>
        <end position="120"/>
    </location>
</feature>
<protein>
    <submittedName>
        <fullName evidence="2">Uncharacterized protein</fullName>
    </submittedName>
</protein>
<accession>A0A484MJ89</accession>
<evidence type="ECO:0000256" key="1">
    <source>
        <dbReference type="SAM" id="MobiDB-lite"/>
    </source>
</evidence>
<keyword evidence="3" id="KW-1185">Reference proteome</keyword>
<gene>
    <name evidence="2" type="ORF">CCAM_LOCUS30799</name>
</gene>
<evidence type="ECO:0000313" key="2">
    <source>
        <dbReference type="EMBL" id="VFQ89023.1"/>
    </source>
</evidence>
<reference evidence="2 3" key="1">
    <citation type="submission" date="2018-04" db="EMBL/GenBank/DDBJ databases">
        <authorList>
            <person name="Vogel A."/>
        </authorList>
    </citation>
    <scope>NUCLEOTIDE SEQUENCE [LARGE SCALE GENOMIC DNA]</scope>
</reference>
<sequence>MEALVSRRVDVDGVCPLCGFQGESVDHIFLWCRYDMSMVEGAFIAVKNERIHSPQDSLLAEALACKEALSWLKERGIFIGSAANYIYTELLFAAARETKPGRATRTEQPGNRPAVTAASPAAADTSASAVCSPENLRLFVLF</sequence>
<dbReference type="EMBL" id="OOIL02003702">
    <property type="protein sequence ID" value="VFQ89023.1"/>
    <property type="molecule type" value="Genomic_DNA"/>
</dbReference>
<organism evidence="2 3">
    <name type="scientific">Cuscuta campestris</name>
    <dbReference type="NCBI Taxonomy" id="132261"/>
    <lineage>
        <taxon>Eukaryota</taxon>
        <taxon>Viridiplantae</taxon>
        <taxon>Streptophyta</taxon>
        <taxon>Embryophyta</taxon>
        <taxon>Tracheophyta</taxon>
        <taxon>Spermatophyta</taxon>
        <taxon>Magnoliopsida</taxon>
        <taxon>eudicotyledons</taxon>
        <taxon>Gunneridae</taxon>
        <taxon>Pentapetalae</taxon>
        <taxon>asterids</taxon>
        <taxon>lamiids</taxon>
        <taxon>Solanales</taxon>
        <taxon>Convolvulaceae</taxon>
        <taxon>Cuscuteae</taxon>
        <taxon>Cuscuta</taxon>
        <taxon>Cuscuta subgen. Grammica</taxon>
        <taxon>Cuscuta sect. Cleistogrammica</taxon>
    </lineage>
</organism>
<evidence type="ECO:0000313" key="3">
    <source>
        <dbReference type="Proteomes" id="UP000595140"/>
    </source>
</evidence>
<name>A0A484MJ89_9ASTE</name>